<keyword evidence="2" id="KW-1185">Reference proteome</keyword>
<evidence type="ECO:0000313" key="2">
    <source>
        <dbReference type="Proteomes" id="UP000499080"/>
    </source>
</evidence>
<sequence>MERIARFEPTVGGSVGGYANTMSIGTPTEQRRTEFSLRHSVMLSSLPCQLHCKLVLQAVWSIRPCYFAAVSLQICHVKFAMTEQNTTSCPCDYNLLR</sequence>
<proteinExistence type="predicted"/>
<dbReference type="EMBL" id="BGPR01065512">
    <property type="protein sequence ID" value="GBO40313.1"/>
    <property type="molecule type" value="Genomic_DNA"/>
</dbReference>
<reference evidence="1 2" key="1">
    <citation type="journal article" date="2019" name="Sci. Rep.">
        <title>Orb-weaving spider Araneus ventricosus genome elucidates the spidroin gene catalogue.</title>
        <authorList>
            <person name="Kono N."/>
            <person name="Nakamura H."/>
            <person name="Ohtoshi R."/>
            <person name="Moran D.A.P."/>
            <person name="Shinohara A."/>
            <person name="Yoshida Y."/>
            <person name="Fujiwara M."/>
            <person name="Mori M."/>
            <person name="Tomita M."/>
            <person name="Arakawa K."/>
        </authorList>
    </citation>
    <scope>NUCLEOTIDE SEQUENCE [LARGE SCALE GENOMIC DNA]</scope>
</reference>
<dbReference type="Proteomes" id="UP000499080">
    <property type="component" value="Unassembled WGS sequence"/>
</dbReference>
<name>A0A4Y2WSB8_ARAVE</name>
<gene>
    <name evidence="1" type="ORF">AVEN_57365_1</name>
</gene>
<evidence type="ECO:0000313" key="1">
    <source>
        <dbReference type="EMBL" id="GBO40313.1"/>
    </source>
</evidence>
<accession>A0A4Y2WSB8</accession>
<organism evidence="1 2">
    <name type="scientific">Araneus ventricosus</name>
    <name type="common">Orbweaver spider</name>
    <name type="synonym">Epeira ventricosa</name>
    <dbReference type="NCBI Taxonomy" id="182803"/>
    <lineage>
        <taxon>Eukaryota</taxon>
        <taxon>Metazoa</taxon>
        <taxon>Ecdysozoa</taxon>
        <taxon>Arthropoda</taxon>
        <taxon>Chelicerata</taxon>
        <taxon>Arachnida</taxon>
        <taxon>Araneae</taxon>
        <taxon>Araneomorphae</taxon>
        <taxon>Entelegynae</taxon>
        <taxon>Araneoidea</taxon>
        <taxon>Araneidae</taxon>
        <taxon>Araneus</taxon>
    </lineage>
</organism>
<comment type="caution">
    <text evidence="1">The sequence shown here is derived from an EMBL/GenBank/DDBJ whole genome shotgun (WGS) entry which is preliminary data.</text>
</comment>
<dbReference type="AlphaFoldDB" id="A0A4Y2WSB8"/>
<protein>
    <submittedName>
        <fullName evidence="1">Uncharacterized protein</fullName>
    </submittedName>
</protein>